<dbReference type="AlphaFoldDB" id="A0A0P0P3Y7"/>
<dbReference type="Pfam" id="PF06965">
    <property type="entry name" value="Na_H_antiport_1"/>
    <property type="match status" value="1"/>
</dbReference>
<keyword evidence="3 6" id="KW-0812">Transmembrane</keyword>
<comment type="similarity">
    <text evidence="6">Belongs to the NhaA Na(+)/H(+) (TC 2.A.33) antiporter family.</text>
</comment>
<comment type="function">
    <text evidence="6">Na(+)/H(+) antiporter that extrudes sodium in exchange for external protons.</text>
</comment>
<dbReference type="NCBIfam" id="NF007112">
    <property type="entry name" value="PRK09561.1"/>
    <property type="match status" value="1"/>
</dbReference>
<evidence type="ECO:0000256" key="4">
    <source>
        <dbReference type="ARBA" id="ARBA00022989"/>
    </source>
</evidence>
<sequence length="416" mass="43486">MAFEPTPRLPTPRLSKRAVSALREFLRQEAAGGYVLMAAAALALIIANSPWANAYNAVLHFEIGGTIAGLALRESLAHWINDGLMAVFFLLVGLEIKREVLDGQLSKPSHLLLPGVAALGGVAVPALIYSAVNLGTPEHLRGWAIPAATDIAFALGVLSLLGSRVPASLKIFLAAIAILDDLVAILIIAIFYTDQLNGLALVLAGGFTVALIALNRFKVTLLWLYLLLGLALWLCVLKSGIHATLAGVVLAMTIPLRPSRGRPDDPHSPLHQLEHALHKPVAFGIIPLFGLANAGVSFAGMTLATVMAPIPLGVALGLFFGKQAGIFLAAMAVIRLGLADLPLDATVRQLYGVAVLCGIGFTMSLFIGNLAFADPHLLDQVKIGVLGGSVLSAAVGYWLLAGAKSADSPTRSAPMA</sequence>
<dbReference type="PANTHER" id="PTHR30341:SF0">
    <property type="entry name" value="NA(+)_H(+) ANTIPORTER NHAA"/>
    <property type="match status" value="1"/>
</dbReference>
<feature type="transmembrane region" description="Helical" evidence="6">
    <location>
        <begin position="111"/>
        <end position="132"/>
    </location>
</feature>
<keyword evidence="2 6" id="KW-1003">Cell membrane</keyword>
<gene>
    <name evidence="6 7" type="primary">nhaA</name>
    <name evidence="7" type="ORF">AQ619_09745</name>
</gene>
<evidence type="ECO:0000256" key="2">
    <source>
        <dbReference type="ARBA" id="ARBA00022475"/>
    </source>
</evidence>
<accession>A0A0P0P3Y7</accession>
<evidence type="ECO:0000313" key="8">
    <source>
        <dbReference type="Proteomes" id="UP000056905"/>
    </source>
</evidence>
<feature type="transmembrane region" description="Helical" evidence="6">
    <location>
        <begin position="281"/>
        <end position="308"/>
    </location>
</feature>
<feature type="transmembrane region" description="Helical" evidence="6">
    <location>
        <begin position="199"/>
        <end position="217"/>
    </location>
</feature>
<comment type="catalytic activity">
    <reaction evidence="6">
        <text>Na(+)(in) + 2 H(+)(out) = Na(+)(out) + 2 H(+)(in)</text>
        <dbReference type="Rhea" id="RHEA:29251"/>
        <dbReference type="ChEBI" id="CHEBI:15378"/>
        <dbReference type="ChEBI" id="CHEBI:29101"/>
    </reaction>
</comment>
<feature type="transmembrane region" description="Helical" evidence="6">
    <location>
        <begin position="223"/>
        <end position="252"/>
    </location>
</feature>
<dbReference type="InterPro" id="IPR004670">
    <property type="entry name" value="NhaA"/>
</dbReference>
<reference evidence="7 8" key="1">
    <citation type="submission" date="2015-10" db="EMBL/GenBank/DDBJ databases">
        <title>Conservation of the essential genome among Caulobacter and Brevundimonas species.</title>
        <authorList>
            <person name="Scott D."/>
            <person name="Ely B."/>
        </authorList>
    </citation>
    <scope>NUCLEOTIDE SEQUENCE [LARGE SCALE GENOMIC DNA]</scope>
    <source>
        <strain evidence="7 8">CB4</strain>
    </source>
</reference>
<feature type="transmembrane region" description="Helical" evidence="6">
    <location>
        <begin position="314"/>
        <end position="338"/>
    </location>
</feature>
<evidence type="ECO:0000256" key="3">
    <source>
        <dbReference type="ARBA" id="ARBA00022692"/>
    </source>
</evidence>
<proteinExistence type="inferred from homology"/>
<name>A0A0P0P3Y7_9CAUL</name>
<feature type="transmembrane region" description="Helical" evidence="6">
    <location>
        <begin position="350"/>
        <end position="371"/>
    </location>
</feature>
<keyword evidence="5 6" id="KW-0472">Membrane</keyword>
<dbReference type="GO" id="GO:0006885">
    <property type="term" value="P:regulation of pH"/>
    <property type="evidence" value="ECO:0007669"/>
    <property type="project" value="UniProtKB-UniRule"/>
</dbReference>
<keyword evidence="8" id="KW-1185">Reference proteome</keyword>
<feature type="transmembrane region" description="Helical" evidence="6">
    <location>
        <begin position="171"/>
        <end position="192"/>
    </location>
</feature>
<evidence type="ECO:0000256" key="5">
    <source>
        <dbReference type="ARBA" id="ARBA00023136"/>
    </source>
</evidence>
<dbReference type="InterPro" id="IPR023171">
    <property type="entry name" value="Na/H_antiporter_dom_sf"/>
</dbReference>
<keyword evidence="6" id="KW-0915">Sodium</keyword>
<dbReference type="GO" id="GO:0005886">
    <property type="term" value="C:plasma membrane"/>
    <property type="evidence" value="ECO:0007669"/>
    <property type="project" value="UniProtKB-SubCell"/>
</dbReference>
<dbReference type="Proteomes" id="UP000056905">
    <property type="component" value="Chromosome"/>
</dbReference>
<protein>
    <recommendedName>
        <fullName evidence="6">Na(+)/H(+) antiporter NhaA</fullName>
    </recommendedName>
    <alternativeName>
        <fullName evidence="6">Sodium/proton antiporter NhaA</fullName>
    </alternativeName>
</protein>
<dbReference type="EMBL" id="CP013002">
    <property type="protein sequence ID" value="ALL15286.1"/>
    <property type="molecule type" value="Genomic_DNA"/>
</dbReference>
<dbReference type="NCBIfam" id="NF007111">
    <property type="entry name" value="PRK09560.1"/>
    <property type="match status" value="1"/>
</dbReference>
<dbReference type="PANTHER" id="PTHR30341">
    <property type="entry name" value="SODIUM ION/PROTON ANTIPORTER NHAA-RELATED"/>
    <property type="match status" value="1"/>
</dbReference>
<keyword evidence="6" id="KW-0813">Transport</keyword>
<dbReference type="STRING" id="69395.AQ619_09745"/>
<dbReference type="Gene3D" id="1.20.1530.10">
    <property type="entry name" value="Na+/H+ antiporter like domain"/>
    <property type="match status" value="1"/>
</dbReference>
<keyword evidence="6" id="KW-0739">Sodium transport</keyword>
<dbReference type="NCBIfam" id="TIGR00773">
    <property type="entry name" value="NhaA"/>
    <property type="match status" value="1"/>
</dbReference>
<evidence type="ECO:0000313" key="7">
    <source>
        <dbReference type="EMBL" id="ALL15286.1"/>
    </source>
</evidence>
<feature type="transmembrane region" description="Helical" evidence="6">
    <location>
        <begin position="31"/>
        <end position="48"/>
    </location>
</feature>
<feature type="transmembrane region" description="Helical" evidence="6">
    <location>
        <begin position="79"/>
        <end position="96"/>
    </location>
</feature>
<evidence type="ECO:0000256" key="1">
    <source>
        <dbReference type="ARBA" id="ARBA00004429"/>
    </source>
</evidence>
<comment type="subcellular location">
    <subcellularLocation>
        <location evidence="1">Cell inner membrane</location>
        <topology evidence="1">Multi-pass membrane protein</topology>
    </subcellularLocation>
    <subcellularLocation>
        <location evidence="6">Cell membrane</location>
        <topology evidence="6">Multi-pass membrane protein</topology>
    </subcellularLocation>
</comment>
<keyword evidence="4 6" id="KW-1133">Transmembrane helix</keyword>
<keyword evidence="6" id="KW-0406">Ion transport</keyword>
<dbReference type="GO" id="GO:0015385">
    <property type="term" value="F:sodium:proton antiporter activity"/>
    <property type="evidence" value="ECO:0007669"/>
    <property type="project" value="UniProtKB-UniRule"/>
</dbReference>
<feature type="transmembrane region" description="Helical" evidence="6">
    <location>
        <begin position="144"/>
        <end position="165"/>
    </location>
</feature>
<evidence type="ECO:0000256" key="6">
    <source>
        <dbReference type="HAMAP-Rule" id="MF_01844"/>
    </source>
</evidence>
<keyword evidence="6" id="KW-0050">Antiport</keyword>
<dbReference type="HAMAP" id="MF_01844">
    <property type="entry name" value="NhaA"/>
    <property type="match status" value="1"/>
</dbReference>
<feature type="transmembrane region" description="Helical" evidence="6">
    <location>
        <begin position="383"/>
        <end position="401"/>
    </location>
</feature>
<dbReference type="KEGG" id="chq:AQ619_09745"/>
<organism evidence="7 8">
    <name type="scientific">Caulobacter henricii</name>
    <dbReference type="NCBI Taxonomy" id="69395"/>
    <lineage>
        <taxon>Bacteria</taxon>
        <taxon>Pseudomonadati</taxon>
        <taxon>Pseudomonadota</taxon>
        <taxon>Alphaproteobacteria</taxon>
        <taxon>Caulobacterales</taxon>
        <taxon>Caulobacteraceae</taxon>
        <taxon>Caulobacter</taxon>
    </lineage>
</organism>